<sequence>MINYYVYQKEGIILKSMQRQSLSWLPYISIVILLHIIGFSFLWFAGKDHHILFGMGILAYTLGLRHAFDADHIAAIDNTVRKLLQQRRDPVGVGFYFSIGHSTVVFLMAVLLGISVKWAKSELPHFQDIGGTIGTLVSGFFLVLIGILNLIILVSLVQLFMKLRKQKGIDDEEVNELLESRGFITRFVGPYFKVISKSWHVLPLGFLFGLGFDTASEIALLALSSGASQQAISFIGILSLPILFAAGMSLLDTLDGVVMKSAYNWAFFNPIRKIYYNITITTISVIAALIIGLIELLQIMADKLALSGGFWSLIQSIQFDYLGYILVGLFLITWLISTLIWKFGKVEQRWS</sequence>
<evidence type="ECO:0000256" key="2">
    <source>
        <dbReference type="ARBA" id="ARBA00010892"/>
    </source>
</evidence>
<keyword evidence="5 8" id="KW-0812">Transmembrane</keyword>
<feature type="transmembrane region" description="Helical" evidence="8">
    <location>
        <begin position="91"/>
        <end position="116"/>
    </location>
</feature>
<evidence type="ECO:0000256" key="8">
    <source>
        <dbReference type="RuleBase" id="RU362101"/>
    </source>
</evidence>
<evidence type="ECO:0000256" key="6">
    <source>
        <dbReference type="ARBA" id="ARBA00022989"/>
    </source>
</evidence>
<dbReference type="InterPro" id="IPR004688">
    <property type="entry name" value="Ni/Co_transpt"/>
</dbReference>
<evidence type="ECO:0000256" key="4">
    <source>
        <dbReference type="ARBA" id="ARBA00022596"/>
    </source>
</evidence>
<feature type="transmembrane region" description="Helical" evidence="8">
    <location>
        <begin position="136"/>
        <end position="157"/>
    </location>
</feature>
<organism evidence="9 10">
    <name type="scientific">Staphylococcus warneri</name>
    <dbReference type="NCBI Taxonomy" id="1292"/>
    <lineage>
        <taxon>Bacteria</taxon>
        <taxon>Bacillati</taxon>
        <taxon>Bacillota</taxon>
        <taxon>Bacilli</taxon>
        <taxon>Bacillales</taxon>
        <taxon>Staphylococcaceae</taxon>
        <taxon>Staphylococcus</taxon>
    </lineage>
</organism>
<accession>A0A2T4Q341</accession>
<dbReference type="GO" id="GO:0005886">
    <property type="term" value="C:plasma membrane"/>
    <property type="evidence" value="ECO:0007669"/>
    <property type="project" value="UniProtKB-SubCell"/>
</dbReference>
<feature type="transmembrane region" description="Helical" evidence="8">
    <location>
        <begin position="274"/>
        <end position="301"/>
    </location>
</feature>
<dbReference type="AlphaFoldDB" id="A0A2T4Q341"/>
<evidence type="ECO:0000256" key="7">
    <source>
        <dbReference type="ARBA" id="ARBA00023136"/>
    </source>
</evidence>
<feature type="transmembrane region" description="Helical" evidence="8">
    <location>
        <begin position="24"/>
        <end position="45"/>
    </location>
</feature>
<evidence type="ECO:0000313" key="10">
    <source>
        <dbReference type="Proteomes" id="UP000240717"/>
    </source>
</evidence>
<evidence type="ECO:0000256" key="3">
    <source>
        <dbReference type="ARBA" id="ARBA00022448"/>
    </source>
</evidence>
<dbReference type="Proteomes" id="UP000240717">
    <property type="component" value="Unassembled WGS sequence"/>
</dbReference>
<dbReference type="PANTHER" id="PTHR31611">
    <property type="entry name" value="HIGH-AFFINITY NICKEL TRANSPORT PROTEIN NIC1"/>
    <property type="match status" value="1"/>
</dbReference>
<dbReference type="NCBIfam" id="TIGR00802">
    <property type="entry name" value="nico"/>
    <property type="match status" value="1"/>
</dbReference>
<evidence type="ECO:0000256" key="5">
    <source>
        <dbReference type="ARBA" id="ARBA00022692"/>
    </source>
</evidence>
<feature type="transmembrane region" description="Helical" evidence="8">
    <location>
        <begin position="231"/>
        <end position="254"/>
    </location>
</feature>
<evidence type="ECO:0000256" key="1">
    <source>
        <dbReference type="ARBA" id="ARBA00004127"/>
    </source>
</evidence>
<reference evidence="9 10" key="1">
    <citation type="journal article" date="2016" name="Front. Microbiol.">
        <title>Comprehensive Phylogenetic Analysis of Bovine Non-aureus Staphylococci Species Based on Whole-Genome Sequencing.</title>
        <authorList>
            <person name="Naushad S."/>
            <person name="Barkema H.W."/>
            <person name="Luby C."/>
            <person name="Condas L.A."/>
            <person name="Nobrega D.B."/>
            <person name="Carson D.A."/>
            <person name="De Buck J."/>
        </authorList>
    </citation>
    <scope>NUCLEOTIDE SEQUENCE [LARGE SCALE GENOMIC DNA]</scope>
    <source>
        <strain evidence="9 10">SNUC 2993</strain>
    </source>
</reference>
<proteinExistence type="inferred from homology"/>
<comment type="similarity">
    <text evidence="2 8">Belongs to the NiCoT transporter (TC 2.A.52) family.</text>
</comment>
<protein>
    <recommendedName>
        <fullName evidence="8">Nickel/cobalt efflux system</fullName>
    </recommendedName>
</protein>
<gene>
    <name evidence="9" type="ORF">BU085_02185</name>
</gene>
<keyword evidence="7 8" id="KW-0472">Membrane</keyword>
<dbReference type="Pfam" id="PF03824">
    <property type="entry name" value="NicO"/>
    <property type="match status" value="1"/>
</dbReference>
<evidence type="ECO:0000313" key="9">
    <source>
        <dbReference type="EMBL" id="PTI52292.1"/>
    </source>
</evidence>
<name>A0A2T4Q341_STAWA</name>
<feature type="transmembrane region" description="Helical" evidence="8">
    <location>
        <begin position="321"/>
        <end position="341"/>
    </location>
</feature>
<dbReference type="STRING" id="1194526.A284_00955"/>
<feature type="transmembrane region" description="Helical" evidence="8">
    <location>
        <begin position="201"/>
        <end position="225"/>
    </location>
</feature>
<dbReference type="RefSeq" id="WP_075778296.1">
    <property type="nucleotide sequence ID" value="NZ_PZEV01000004.1"/>
</dbReference>
<dbReference type="EMBL" id="PZEV01000004">
    <property type="protein sequence ID" value="PTI52292.1"/>
    <property type="molecule type" value="Genomic_DNA"/>
</dbReference>
<comment type="caution">
    <text evidence="9">The sequence shown here is derived from an EMBL/GenBank/DDBJ whole genome shotgun (WGS) entry which is preliminary data.</text>
</comment>
<feature type="transmembrane region" description="Helical" evidence="8">
    <location>
        <begin position="51"/>
        <end position="68"/>
    </location>
</feature>
<dbReference type="GO" id="GO:0012505">
    <property type="term" value="C:endomembrane system"/>
    <property type="evidence" value="ECO:0007669"/>
    <property type="project" value="UniProtKB-SubCell"/>
</dbReference>
<keyword evidence="6 8" id="KW-1133">Transmembrane helix</keyword>
<dbReference type="InterPro" id="IPR011541">
    <property type="entry name" value="Ni/Co_transpt_high_affinity"/>
</dbReference>
<keyword evidence="4" id="KW-0533">Nickel</keyword>
<keyword evidence="3 8" id="KW-0813">Transport</keyword>
<dbReference type="GO" id="GO:0015099">
    <property type="term" value="F:nickel cation transmembrane transporter activity"/>
    <property type="evidence" value="ECO:0007669"/>
    <property type="project" value="UniProtKB-UniRule"/>
</dbReference>
<dbReference type="PANTHER" id="PTHR31611:SF0">
    <property type="entry name" value="HIGH-AFFINITY NICKEL TRANSPORT PROTEIN NIC1"/>
    <property type="match status" value="1"/>
</dbReference>
<comment type="subcellular location">
    <subcellularLocation>
        <location evidence="8">Cell membrane</location>
        <topology evidence="8">Multi-pass membrane protein</topology>
    </subcellularLocation>
    <subcellularLocation>
        <location evidence="1">Endomembrane system</location>
        <topology evidence="1">Multi-pass membrane protein</topology>
    </subcellularLocation>
</comment>